<dbReference type="Proteomes" id="UP000001075">
    <property type="component" value="Unassembled WGS sequence"/>
</dbReference>
<dbReference type="EMBL" id="JH001097">
    <property type="protein sequence ID" value="EGW02127.1"/>
    <property type="molecule type" value="Genomic_DNA"/>
</dbReference>
<evidence type="ECO:0000313" key="1">
    <source>
        <dbReference type="EMBL" id="EGW02127.1"/>
    </source>
</evidence>
<dbReference type="InParanoid" id="G3I1V9"/>
<accession>G3I1V9</accession>
<proteinExistence type="predicted"/>
<reference evidence="2" key="1">
    <citation type="journal article" date="2011" name="Nat. Biotechnol.">
        <title>The genomic sequence of the Chinese hamster ovary (CHO)-K1 cell line.</title>
        <authorList>
            <person name="Xu X."/>
            <person name="Nagarajan H."/>
            <person name="Lewis N.E."/>
            <person name="Pan S."/>
            <person name="Cai Z."/>
            <person name="Liu X."/>
            <person name="Chen W."/>
            <person name="Xie M."/>
            <person name="Wang W."/>
            <person name="Hammond S."/>
            <person name="Andersen M.R."/>
            <person name="Neff N."/>
            <person name="Passarelli B."/>
            <person name="Koh W."/>
            <person name="Fan H.C."/>
            <person name="Wang J."/>
            <person name="Gui Y."/>
            <person name="Lee K.H."/>
            <person name="Betenbaugh M.J."/>
            <person name="Quake S.R."/>
            <person name="Famili I."/>
            <person name="Palsson B.O."/>
            <person name="Wang J."/>
        </authorList>
    </citation>
    <scope>NUCLEOTIDE SEQUENCE [LARGE SCALE GENOMIC DNA]</scope>
    <source>
        <strain evidence="2">CHO K1 cell line</strain>
    </source>
</reference>
<evidence type="ECO:0000313" key="2">
    <source>
        <dbReference type="Proteomes" id="UP000001075"/>
    </source>
</evidence>
<organism evidence="1 2">
    <name type="scientific">Cricetulus griseus</name>
    <name type="common">Chinese hamster</name>
    <name type="synonym">Cricetulus barabensis griseus</name>
    <dbReference type="NCBI Taxonomy" id="10029"/>
    <lineage>
        <taxon>Eukaryota</taxon>
        <taxon>Metazoa</taxon>
        <taxon>Chordata</taxon>
        <taxon>Craniata</taxon>
        <taxon>Vertebrata</taxon>
        <taxon>Euteleostomi</taxon>
        <taxon>Mammalia</taxon>
        <taxon>Eutheria</taxon>
        <taxon>Euarchontoglires</taxon>
        <taxon>Glires</taxon>
        <taxon>Rodentia</taxon>
        <taxon>Myomorpha</taxon>
        <taxon>Muroidea</taxon>
        <taxon>Cricetidae</taxon>
        <taxon>Cricetinae</taxon>
        <taxon>Cricetulus</taxon>
    </lineage>
</organism>
<name>G3I1V9_CRIGR</name>
<gene>
    <name evidence="1" type="ORF">I79_017378</name>
</gene>
<protein>
    <submittedName>
        <fullName evidence="1">Uncharacterized protein</fullName>
    </submittedName>
</protein>
<sequence length="90" mass="10234">MKVGCSFALRLSPGAVVSTCLSCKRPWVSSISKERQLFCFLKENLNYKLALTEHNFQSENTGTSIFILERLGRLVKKTSNLCFLVHFSFL</sequence>
<dbReference type="AlphaFoldDB" id="G3I1V9"/>